<reference evidence="3" key="1">
    <citation type="journal article" date="2019" name="Int. J. Syst. Evol. Microbiol.">
        <title>The Global Catalogue of Microorganisms (GCM) 10K type strain sequencing project: providing services to taxonomists for standard genome sequencing and annotation.</title>
        <authorList>
            <consortium name="The Broad Institute Genomics Platform"/>
            <consortium name="The Broad Institute Genome Sequencing Center for Infectious Disease"/>
            <person name="Wu L."/>
            <person name="Ma J."/>
        </authorList>
    </citation>
    <scope>NUCLEOTIDE SEQUENCE [LARGE SCALE GENOMIC DNA]</scope>
    <source>
        <strain evidence="3">JCM 16673</strain>
    </source>
</reference>
<sequence length="178" mass="19507">MLSTGNGGAAFGAVFSQLELQRVLFELLLKKISENTARLLTLQQSRVGMAASAEGNISPRRDPRKVVLLSEERSRSEIRELVDDSRALGVSALELEADFRATANSHIAETRARVVHLVEVAARNRAFCTPELVQQIKISIDKANAEIEQLQHMTEQIRLAAAALLDPVERVLAVIGDV</sequence>
<comment type="caution">
    <text evidence="2">The sequence shown here is derived from an EMBL/GenBank/DDBJ whole genome shotgun (WGS) entry which is preliminary data.</text>
</comment>
<proteinExistence type="predicted"/>
<organism evidence="2 3">
    <name type="scientific">Actimicrobium antarcticum</name>
    <dbReference type="NCBI Taxonomy" id="1051899"/>
    <lineage>
        <taxon>Bacteria</taxon>
        <taxon>Pseudomonadati</taxon>
        <taxon>Pseudomonadota</taxon>
        <taxon>Betaproteobacteria</taxon>
        <taxon>Burkholderiales</taxon>
        <taxon>Oxalobacteraceae</taxon>
        <taxon>Actimicrobium</taxon>
    </lineage>
</organism>
<name>A0ABP7TXR7_9BURK</name>
<dbReference type="EMBL" id="BAAAZE010000014">
    <property type="protein sequence ID" value="GAA4032760.1"/>
    <property type="molecule type" value="Genomic_DNA"/>
</dbReference>
<accession>A0ABP7TXR7</accession>
<evidence type="ECO:0000256" key="1">
    <source>
        <dbReference type="SAM" id="Coils"/>
    </source>
</evidence>
<keyword evidence="3" id="KW-1185">Reference proteome</keyword>
<keyword evidence="1" id="KW-0175">Coiled coil</keyword>
<dbReference type="RefSeq" id="WP_344765296.1">
    <property type="nucleotide sequence ID" value="NZ_BAAAZE010000014.1"/>
</dbReference>
<feature type="coiled-coil region" evidence="1">
    <location>
        <begin position="133"/>
        <end position="160"/>
    </location>
</feature>
<gene>
    <name evidence="2" type="ORF">GCM10022212_34730</name>
</gene>
<protein>
    <submittedName>
        <fullName evidence="2">Uncharacterized protein</fullName>
    </submittedName>
</protein>
<dbReference type="Proteomes" id="UP001501353">
    <property type="component" value="Unassembled WGS sequence"/>
</dbReference>
<evidence type="ECO:0000313" key="2">
    <source>
        <dbReference type="EMBL" id="GAA4032760.1"/>
    </source>
</evidence>
<evidence type="ECO:0000313" key="3">
    <source>
        <dbReference type="Proteomes" id="UP001501353"/>
    </source>
</evidence>